<reference evidence="1 2" key="1">
    <citation type="submission" date="2024-03" db="EMBL/GenBank/DDBJ databases">
        <title>Community enrichment and isolation of bacterial strains for fucoidan degradation.</title>
        <authorList>
            <person name="Sichert A."/>
        </authorList>
    </citation>
    <scope>NUCLEOTIDE SEQUENCE [LARGE SCALE GENOMIC DNA]</scope>
    <source>
        <strain evidence="1 2">AS62</strain>
    </source>
</reference>
<accession>A0ABU9T639</accession>
<name>A0ABU9T639_9HYPH</name>
<evidence type="ECO:0000313" key="2">
    <source>
        <dbReference type="Proteomes" id="UP001477870"/>
    </source>
</evidence>
<keyword evidence="2" id="KW-1185">Reference proteome</keyword>
<comment type="caution">
    <text evidence="1">The sequence shown here is derived from an EMBL/GenBank/DDBJ whole genome shotgun (WGS) entry which is preliminary data.</text>
</comment>
<dbReference type="EMBL" id="JBBMQO010000004">
    <property type="protein sequence ID" value="MEM5501594.1"/>
    <property type="molecule type" value="Genomic_DNA"/>
</dbReference>
<dbReference type="Proteomes" id="UP001477870">
    <property type="component" value="Unassembled WGS sequence"/>
</dbReference>
<organism evidence="1 2">
    <name type="scientific">Ahrensia kielensis</name>
    <dbReference type="NCBI Taxonomy" id="76980"/>
    <lineage>
        <taxon>Bacteria</taxon>
        <taxon>Pseudomonadati</taxon>
        <taxon>Pseudomonadota</taxon>
        <taxon>Alphaproteobacteria</taxon>
        <taxon>Hyphomicrobiales</taxon>
        <taxon>Ahrensiaceae</taxon>
        <taxon>Ahrensia</taxon>
    </lineage>
</organism>
<sequence>MLKDAGVIRHNLLGNDGFLSRALVTDAFEEAYKELEYKEEEYEPWYPPPVGFKLILWGFALQLIAQWL</sequence>
<protein>
    <submittedName>
        <fullName evidence="1">Uncharacterized protein</fullName>
    </submittedName>
</protein>
<gene>
    <name evidence="1" type="ORF">WNY59_08335</name>
</gene>
<dbReference type="RefSeq" id="WP_342848062.1">
    <property type="nucleotide sequence ID" value="NZ_JBBMQO010000004.1"/>
</dbReference>
<proteinExistence type="predicted"/>
<evidence type="ECO:0000313" key="1">
    <source>
        <dbReference type="EMBL" id="MEM5501594.1"/>
    </source>
</evidence>